<feature type="transmembrane region" description="Helical" evidence="1">
    <location>
        <begin position="33"/>
        <end position="53"/>
    </location>
</feature>
<dbReference type="EMBL" id="PXYL01000001">
    <property type="protein sequence ID" value="PSJ63695.1"/>
    <property type="molecule type" value="Genomic_DNA"/>
</dbReference>
<feature type="transmembrane region" description="Helical" evidence="1">
    <location>
        <begin position="62"/>
        <end position="81"/>
    </location>
</feature>
<evidence type="ECO:0000313" key="3">
    <source>
        <dbReference type="Proteomes" id="UP000240653"/>
    </source>
</evidence>
<sequence length="115" mass="12159">MRTIDTIFGVLLLIGAILHGYGTFVGYAVGSEVFVWSLAGSLAAGLIAVLNILRSRRPDDQALAWICLVSSLCWVGVALAFGSAIGNVRDPRVLWHAIAALVLAGFSLRTLIAHA</sequence>
<dbReference type="OrthoDB" id="8455236at2"/>
<keyword evidence="1" id="KW-0472">Membrane</keyword>
<feature type="transmembrane region" description="Helical" evidence="1">
    <location>
        <begin position="7"/>
        <end position="27"/>
    </location>
</feature>
<keyword evidence="3" id="KW-1185">Reference proteome</keyword>
<gene>
    <name evidence="2" type="ORF">C7I85_00735</name>
</gene>
<dbReference type="Proteomes" id="UP000240653">
    <property type="component" value="Unassembled WGS sequence"/>
</dbReference>
<keyword evidence="1" id="KW-1133">Transmembrane helix</keyword>
<accession>A0A2P7SMU3</accession>
<organism evidence="2 3">
    <name type="scientific">Pseudaminobacter soli</name>
    <name type="common">ex Li et al. 2025</name>
    <dbReference type="NCBI Taxonomy" id="1295366"/>
    <lineage>
        <taxon>Bacteria</taxon>
        <taxon>Pseudomonadati</taxon>
        <taxon>Pseudomonadota</taxon>
        <taxon>Alphaproteobacteria</taxon>
        <taxon>Hyphomicrobiales</taxon>
        <taxon>Phyllobacteriaceae</taxon>
        <taxon>Pseudaminobacter</taxon>
    </lineage>
</organism>
<evidence type="ECO:0000313" key="2">
    <source>
        <dbReference type="EMBL" id="PSJ63695.1"/>
    </source>
</evidence>
<dbReference type="RefSeq" id="WP_106722046.1">
    <property type="nucleotide sequence ID" value="NZ_PXYL01000001.1"/>
</dbReference>
<keyword evidence="1" id="KW-0812">Transmembrane</keyword>
<protein>
    <submittedName>
        <fullName evidence="2">Uncharacterized protein</fullName>
    </submittedName>
</protein>
<dbReference type="AlphaFoldDB" id="A0A2P7SMU3"/>
<feature type="transmembrane region" description="Helical" evidence="1">
    <location>
        <begin position="93"/>
        <end position="112"/>
    </location>
</feature>
<evidence type="ECO:0000256" key="1">
    <source>
        <dbReference type="SAM" id="Phobius"/>
    </source>
</evidence>
<comment type="caution">
    <text evidence="2">The sequence shown here is derived from an EMBL/GenBank/DDBJ whole genome shotgun (WGS) entry which is preliminary data.</text>
</comment>
<reference evidence="2 3" key="1">
    <citation type="submission" date="2018-03" db="EMBL/GenBank/DDBJ databases">
        <title>The draft genome of Mesorhizobium soli JCM 19897.</title>
        <authorList>
            <person name="Li L."/>
            <person name="Liu L."/>
            <person name="Liang L."/>
            <person name="Wang T."/>
            <person name="Zhang X."/>
        </authorList>
    </citation>
    <scope>NUCLEOTIDE SEQUENCE [LARGE SCALE GENOMIC DNA]</scope>
    <source>
        <strain evidence="2 3">JCM 19897</strain>
    </source>
</reference>
<name>A0A2P7SMU3_9HYPH</name>
<proteinExistence type="predicted"/>